<feature type="compositionally biased region" description="Basic and acidic residues" evidence="1">
    <location>
        <begin position="1"/>
        <end position="33"/>
    </location>
</feature>
<organism evidence="2 3">
    <name type="scientific">Ensete ventricosum</name>
    <name type="common">Abyssinian banana</name>
    <name type="synonym">Musa ensete</name>
    <dbReference type="NCBI Taxonomy" id="4639"/>
    <lineage>
        <taxon>Eukaryota</taxon>
        <taxon>Viridiplantae</taxon>
        <taxon>Streptophyta</taxon>
        <taxon>Embryophyta</taxon>
        <taxon>Tracheophyta</taxon>
        <taxon>Spermatophyta</taxon>
        <taxon>Magnoliopsida</taxon>
        <taxon>Liliopsida</taxon>
        <taxon>Zingiberales</taxon>
        <taxon>Musaceae</taxon>
        <taxon>Ensete</taxon>
    </lineage>
</organism>
<dbReference type="Proteomes" id="UP000287651">
    <property type="component" value="Unassembled WGS sequence"/>
</dbReference>
<evidence type="ECO:0000256" key="1">
    <source>
        <dbReference type="SAM" id="MobiDB-lite"/>
    </source>
</evidence>
<protein>
    <submittedName>
        <fullName evidence="2">Uncharacterized protein</fullName>
    </submittedName>
</protein>
<gene>
    <name evidence="2" type="ORF">B296_00049359</name>
</gene>
<sequence>MKREVKEVAEEGRMRGRDRKGEEQGRRMRRGSDAEGEEEVGVGGKEGRRWPQRRKRRENTNARAGDGRLGQQCMERVVGDSVCGRRMV</sequence>
<feature type="region of interest" description="Disordered" evidence="1">
    <location>
        <begin position="1"/>
        <end position="68"/>
    </location>
</feature>
<reference evidence="2 3" key="1">
    <citation type="journal article" date="2014" name="Agronomy (Basel)">
        <title>A Draft Genome Sequence for Ensete ventricosum, the Drought-Tolerant Tree Against Hunger.</title>
        <authorList>
            <person name="Harrison J."/>
            <person name="Moore K.A."/>
            <person name="Paszkiewicz K."/>
            <person name="Jones T."/>
            <person name="Grant M."/>
            <person name="Ambacheew D."/>
            <person name="Muzemil S."/>
            <person name="Studholme D.J."/>
        </authorList>
    </citation>
    <scope>NUCLEOTIDE SEQUENCE [LARGE SCALE GENOMIC DNA]</scope>
</reference>
<evidence type="ECO:0000313" key="3">
    <source>
        <dbReference type="Proteomes" id="UP000287651"/>
    </source>
</evidence>
<comment type="caution">
    <text evidence="2">The sequence shown here is derived from an EMBL/GenBank/DDBJ whole genome shotgun (WGS) entry which is preliminary data.</text>
</comment>
<dbReference type="AlphaFoldDB" id="A0A426YDQ2"/>
<name>A0A426YDQ2_ENSVE</name>
<dbReference type="EMBL" id="AMZH03013114">
    <property type="protein sequence ID" value="RRT49797.1"/>
    <property type="molecule type" value="Genomic_DNA"/>
</dbReference>
<accession>A0A426YDQ2</accession>
<proteinExistence type="predicted"/>
<evidence type="ECO:0000313" key="2">
    <source>
        <dbReference type="EMBL" id="RRT49797.1"/>
    </source>
</evidence>